<feature type="chain" id="PRO_5025562459" description="Secreted protein" evidence="2">
    <location>
        <begin position="26"/>
        <end position="68"/>
    </location>
</feature>
<keyword evidence="2" id="KW-0732">Signal</keyword>
<evidence type="ECO:0000313" key="3">
    <source>
        <dbReference type="EMBL" id="KAF2656069.1"/>
    </source>
</evidence>
<feature type="compositionally biased region" description="Basic and acidic residues" evidence="1">
    <location>
        <begin position="54"/>
        <end position="68"/>
    </location>
</feature>
<keyword evidence="4" id="KW-1185">Reference proteome</keyword>
<dbReference type="AlphaFoldDB" id="A0A6A6T7W2"/>
<name>A0A6A6T7W2_9PLEO</name>
<evidence type="ECO:0000256" key="2">
    <source>
        <dbReference type="SAM" id="SignalP"/>
    </source>
</evidence>
<reference evidence="3" key="1">
    <citation type="journal article" date="2020" name="Stud. Mycol.">
        <title>101 Dothideomycetes genomes: a test case for predicting lifestyles and emergence of pathogens.</title>
        <authorList>
            <person name="Haridas S."/>
            <person name="Albert R."/>
            <person name="Binder M."/>
            <person name="Bloem J."/>
            <person name="Labutti K."/>
            <person name="Salamov A."/>
            <person name="Andreopoulos B."/>
            <person name="Baker S."/>
            <person name="Barry K."/>
            <person name="Bills G."/>
            <person name="Bluhm B."/>
            <person name="Cannon C."/>
            <person name="Castanera R."/>
            <person name="Culley D."/>
            <person name="Daum C."/>
            <person name="Ezra D."/>
            <person name="Gonzalez J."/>
            <person name="Henrissat B."/>
            <person name="Kuo A."/>
            <person name="Liang C."/>
            <person name="Lipzen A."/>
            <person name="Lutzoni F."/>
            <person name="Magnuson J."/>
            <person name="Mondo S."/>
            <person name="Nolan M."/>
            <person name="Ohm R."/>
            <person name="Pangilinan J."/>
            <person name="Park H.-J."/>
            <person name="Ramirez L."/>
            <person name="Alfaro M."/>
            <person name="Sun H."/>
            <person name="Tritt A."/>
            <person name="Yoshinaga Y."/>
            <person name="Zwiers L.-H."/>
            <person name="Turgeon B."/>
            <person name="Goodwin S."/>
            <person name="Spatafora J."/>
            <person name="Crous P."/>
            <person name="Grigoriev I."/>
        </authorList>
    </citation>
    <scope>NUCLEOTIDE SEQUENCE</scope>
    <source>
        <strain evidence="3">CBS 122681</strain>
    </source>
</reference>
<evidence type="ECO:0000313" key="4">
    <source>
        <dbReference type="Proteomes" id="UP000799324"/>
    </source>
</evidence>
<evidence type="ECO:0000256" key="1">
    <source>
        <dbReference type="SAM" id="MobiDB-lite"/>
    </source>
</evidence>
<sequence length="68" mass="7418">MPSFRKLFVVAALAVISLAVPLVNADTVVRTDLSDSGVNIERNPLSDWGTNLPETRDEQPEPEIGKDL</sequence>
<proteinExistence type="predicted"/>
<evidence type="ECO:0008006" key="5">
    <source>
        <dbReference type="Google" id="ProtNLM"/>
    </source>
</evidence>
<organism evidence="3 4">
    <name type="scientific">Lophiostoma macrostomum CBS 122681</name>
    <dbReference type="NCBI Taxonomy" id="1314788"/>
    <lineage>
        <taxon>Eukaryota</taxon>
        <taxon>Fungi</taxon>
        <taxon>Dikarya</taxon>
        <taxon>Ascomycota</taxon>
        <taxon>Pezizomycotina</taxon>
        <taxon>Dothideomycetes</taxon>
        <taxon>Pleosporomycetidae</taxon>
        <taxon>Pleosporales</taxon>
        <taxon>Lophiostomataceae</taxon>
        <taxon>Lophiostoma</taxon>
    </lineage>
</organism>
<accession>A0A6A6T7W2</accession>
<feature type="signal peptide" evidence="2">
    <location>
        <begin position="1"/>
        <end position="25"/>
    </location>
</feature>
<feature type="region of interest" description="Disordered" evidence="1">
    <location>
        <begin position="44"/>
        <end position="68"/>
    </location>
</feature>
<gene>
    <name evidence="3" type="ORF">K491DRAFT_715761</name>
</gene>
<dbReference type="EMBL" id="MU004341">
    <property type="protein sequence ID" value="KAF2656069.1"/>
    <property type="molecule type" value="Genomic_DNA"/>
</dbReference>
<dbReference type="Proteomes" id="UP000799324">
    <property type="component" value="Unassembled WGS sequence"/>
</dbReference>
<protein>
    <recommendedName>
        <fullName evidence="5">Secreted protein</fullName>
    </recommendedName>
</protein>